<evidence type="ECO:0000313" key="7">
    <source>
        <dbReference type="EMBL" id="MEN3238955.1"/>
    </source>
</evidence>
<evidence type="ECO:0000256" key="2">
    <source>
        <dbReference type="ARBA" id="ARBA00022759"/>
    </source>
</evidence>
<evidence type="ECO:0000313" key="8">
    <source>
        <dbReference type="Proteomes" id="UP001407347"/>
    </source>
</evidence>
<dbReference type="Gene3D" id="3.40.960.10">
    <property type="entry name" value="VSR Endonuclease"/>
    <property type="match status" value="1"/>
</dbReference>
<evidence type="ECO:0000256" key="6">
    <source>
        <dbReference type="PIRNR" id="PIRNR018267"/>
    </source>
</evidence>
<protein>
    <recommendedName>
        <fullName evidence="6">Very short patch repair endonuclease</fullName>
        <ecNumber evidence="6">3.1.-.-</ecNumber>
    </recommendedName>
</protein>
<keyword evidence="3 6" id="KW-0227">DNA damage</keyword>
<dbReference type="EC" id="3.1.-.-" evidence="6"/>
<keyword evidence="8" id="KW-1185">Reference proteome</keyword>
<keyword evidence="1 6" id="KW-0540">Nuclease</keyword>
<dbReference type="InterPro" id="IPR004603">
    <property type="entry name" value="DNA_mismatch_endonuc_vsr"/>
</dbReference>
<evidence type="ECO:0000256" key="5">
    <source>
        <dbReference type="ARBA" id="ARBA00023204"/>
    </source>
</evidence>
<comment type="caution">
    <text evidence="7">The sequence shown here is derived from an EMBL/GenBank/DDBJ whole genome shotgun (WGS) entry which is preliminary data.</text>
</comment>
<sequence>MDQETRSRIMRAVRKKDTKPELIVRRLLHAMGYRFRLHRRDLPGTPDIVLPRHKVAIQVHGCFWHQHPGCRHANLPRSRTAYWLPKLARNVERDAQSEEALLALGWRVLVLWECELRDVDALRERLTAFLLGRQEIA</sequence>
<comment type="similarity">
    <text evidence="6">Belongs to the vsr family.</text>
</comment>
<evidence type="ECO:0000256" key="3">
    <source>
        <dbReference type="ARBA" id="ARBA00022763"/>
    </source>
</evidence>
<dbReference type="SUPFAM" id="SSF52980">
    <property type="entry name" value="Restriction endonuclease-like"/>
    <property type="match status" value="1"/>
</dbReference>
<gene>
    <name evidence="7" type="ORF">PUR29_36580</name>
</gene>
<dbReference type="Proteomes" id="UP001407347">
    <property type="component" value="Unassembled WGS sequence"/>
</dbReference>
<dbReference type="PIRSF" id="PIRSF018267">
    <property type="entry name" value="VSR_endonuc"/>
    <property type="match status" value="1"/>
</dbReference>
<comment type="function">
    <text evidence="6">May nick specific sequences that contain T:G mispairs resulting from m5C-deamination.</text>
</comment>
<dbReference type="Pfam" id="PF03852">
    <property type="entry name" value="Vsr"/>
    <property type="match status" value="1"/>
</dbReference>
<evidence type="ECO:0000256" key="4">
    <source>
        <dbReference type="ARBA" id="ARBA00022801"/>
    </source>
</evidence>
<keyword evidence="2 6" id="KW-0255">Endonuclease</keyword>
<dbReference type="InterPro" id="IPR011335">
    <property type="entry name" value="Restrct_endonuc-II-like"/>
</dbReference>
<dbReference type="GO" id="GO:0004519">
    <property type="term" value="F:endonuclease activity"/>
    <property type="evidence" value="ECO:0007669"/>
    <property type="project" value="UniProtKB-KW"/>
</dbReference>
<dbReference type="NCBIfam" id="TIGR00632">
    <property type="entry name" value="vsr"/>
    <property type="match status" value="1"/>
</dbReference>
<accession>A0ABV0A7W7</accession>
<dbReference type="CDD" id="cd00221">
    <property type="entry name" value="Vsr"/>
    <property type="match status" value="1"/>
</dbReference>
<evidence type="ECO:0000256" key="1">
    <source>
        <dbReference type="ARBA" id="ARBA00022722"/>
    </source>
</evidence>
<keyword evidence="5 6" id="KW-0234">DNA repair</keyword>
<dbReference type="RefSeq" id="WP_346013903.1">
    <property type="nucleotide sequence ID" value="NZ_JAQYXP010000010.1"/>
</dbReference>
<keyword evidence="4 6" id="KW-0378">Hydrolase</keyword>
<proteinExistence type="inferred from homology"/>
<organism evidence="7 8">
    <name type="scientific">Methylobacterium ajmalii</name>
    <dbReference type="NCBI Taxonomy" id="2738439"/>
    <lineage>
        <taxon>Bacteria</taxon>
        <taxon>Pseudomonadati</taxon>
        <taxon>Pseudomonadota</taxon>
        <taxon>Alphaproteobacteria</taxon>
        <taxon>Hyphomicrobiales</taxon>
        <taxon>Methylobacteriaceae</taxon>
        <taxon>Methylobacterium</taxon>
    </lineage>
</organism>
<dbReference type="EMBL" id="JAQYXP010000010">
    <property type="protein sequence ID" value="MEN3238955.1"/>
    <property type="molecule type" value="Genomic_DNA"/>
</dbReference>
<name>A0ABV0A7W7_9HYPH</name>
<reference evidence="7 8" key="1">
    <citation type="journal article" date="2023" name="PLoS ONE">
        <title>Complete genome assembly of Hawai'i environmental nontuberculous mycobacteria reveals unexpected co-isolation with methylobacteria.</title>
        <authorList>
            <person name="Hendrix J."/>
            <person name="Epperson L.E."/>
            <person name="Tong E.I."/>
            <person name="Chan Y.L."/>
            <person name="Hasan N.A."/>
            <person name="Dawrs S.N."/>
            <person name="Norton G.J."/>
            <person name="Virdi R."/>
            <person name="Crooks J.L."/>
            <person name="Chan E.D."/>
            <person name="Honda J.R."/>
            <person name="Strong M."/>
        </authorList>
    </citation>
    <scope>NUCLEOTIDE SEQUENCE [LARGE SCALE GENOMIC DNA]</scope>
    <source>
        <strain evidence="7 8">NJH_HI04-1</strain>
    </source>
</reference>